<dbReference type="GO" id="GO:0008999">
    <property type="term" value="F:protein-N-terminal-alanine acetyltransferase activity"/>
    <property type="evidence" value="ECO:0007669"/>
    <property type="project" value="TreeGrafter"/>
</dbReference>
<evidence type="ECO:0000259" key="2">
    <source>
        <dbReference type="PROSITE" id="PS51186"/>
    </source>
</evidence>
<proteinExistence type="predicted"/>
<dbReference type="PANTHER" id="PTHR43441:SF10">
    <property type="entry name" value="ACETYLTRANSFERASE"/>
    <property type="match status" value="1"/>
</dbReference>
<feature type="compositionally biased region" description="Polar residues" evidence="1">
    <location>
        <begin position="1"/>
        <end position="13"/>
    </location>
</feature>
<evidence type="ECO:0000256" key="1">
    <source>
        <dbReference type="SAM" id="MobiDB-lite"/>
    </source>
</evidence>
<dbReference type="Proteomes" id="UP000315759">
    <property type="component" value="Unassembled WGS sequence"/>
</dbReference>
<dbReference type="AlphaFoldDB" id="A0A544VU21"/>
<dbReference type="EMBL" id="VIFX01000044">
    <property type="protein sequence ID" value="TQR83485.1"/>
    <property type="molecule type" value="Genomic_DNA"/>
</dbReference>
<dbReference type="GO" id="GO:1990189">
    <property type="term" value="F:protein N-terminal-serine acetyltransferase activity"/>
    <property type="evidence" value="ECO:0007669"/>
    <property type="project" value="TreeGrafter"/>
</dbReference>
<keyword evidence="4" id="KW-1185">Reference proteome</keyword>
<feature type="region of interest" description="Disordered" evidence="1">
    <location>
        <begin position="1"/>
        <end position="36"/>
    </location>
</feature>
<evidence type="ECO:0000313" key="3">
    <source>
        <dbReference type="EMBL" id="TQR83485.1"/>
    </source>
</evidence>
<dbReference type="InterPro" id="IPR000182">
    <property type="entry name" value="GNAT_dom"/>
</dbReference>
<dbReference type="PROSITE" id="PS51186">
    <property type="entry name" value="GNAT"/>
    <property type="match status" value="1"/>
</dbReference>
<sequence>MRPSSIPSATRSSPPRWPAATRRSEHPATSEDGLVPSAFPPALPKGSFLTSDQPRIVVGDALLRPWILDDAAALVAAFDDEAIRRWHVSRADTVDEARDLITRWQGGWAAENEFNWAIVGVDDVLLGRIALKGVDLFEASAEVAYWMCPASRGRGLCPRAVVALSEWAFHNGFHRLQLQHSTLNLASCRVATKAGFREEGTRRGAALHADGWHDMHAHARLSGDDN</sequence>
<dbReference type="PANTHER" id="PTHR43441">
    <property type="entry name" value="RIBOSOMAL-PROTEIN-SERINE ACETYLTRANSFERASE"/>
    <property type="match status" value="1"/>
</dbReference>
<reference evidence="3 4" key="1">
    <citation type="submission" date="2018-10" db="EMBL/GenBank/DDBJ databases">
        <title>Draft genome of Mycobacterium hodleri strain B.</title>
        <authorList>
            <person name="Amande T.J."/>
            <person name="Mcgenity T.J."/>
        </authorList>
    </citation>
    <scope>NUCLEOTIDE SEQUENCE [LARGE SCALE GENOMIC DNA]</scope>
    <source>
        <strain evidence="3 4">B</strain>
    </source>
</reference>
<name>A0A544VU21_9MYCO</name>
<dbReference type="InterPro" id="IPR016181">
    <property type="entry name" value="Acyl_CoA_acyltransferase"/>
</dbReference>
<organism evidence="3 4">
    <name type="scientific">Mycolicibacterium hodleri</name>
    <dbReference type="NCBI Taxonomy" id="49897"/>
    <lineage>
        <taxon>Bacteria</taxon>
        <taxon>Bacillati</taxon>
        <taxon>Actinomycetota</taxon>
        <taxon>Actinomycetes</taxon>
        <taxon>Mycobacteriales</taxon>
        <taxon>Mycobacteriaceae</taxon>
        <taxon>Mycolicibacterium</taxon>
    </lineage>
</organism>
<feature type="domain" description="N-acetyltransferase" evidence="2">
    <location>
        <begin position="61"/>
        <end position="218"/>
    </location>
</feature>
<evidence type="ECO:0000313" key="4">
    <source>
        <dbReference type="Proteomes" id="UP000315759"/>
    </source>
</evidence>
<dbReference type="SUPFAM" id="SSF55729">
    <property type="entry name" value="Acyl-CoA N-acyltransferases (Nat)"/>
    <property type="match status" value="1"/>
</dbReference>
<dbReference type="GO" id="GO:0005737">
    <property type="term" value="C:cytoplasm"/>
    <property type="evidence" value="ECO:0007669"/>
    <property type="project" value="TreeGrafter"/>
</dbReference>
<comment type="caution">
    <text evidence="3">The sequence shown here is derived from an EMBL/GenBank/DDBJ whole genome shotgun (WGS) entry which is preliminary data.</text>
</comment>
<gene>
    <name evidence="3" type="ORF">D8S82_27025</name>
</gene>
<dbReference type="InterPro" id="IPR051908">
    <property type="entry name" value="Ribosomal_N-acetyltransferase"/>
</dbReference>
<dbReference type="Pfam" id="PF13302">
    <property type="entry name" value="Acetyltransf_3"/>
    <property type="match status" value="1"/>
</dbReference>
<accession>A0A544VU21</accession>
<keyword evidence="3" id="KW-0808">Transferase</keyword>
<protein>
    <submittedName>
        <fullName evidence="3">GNAT family N-acetyltransferase</fullName>
    </submittedName>
</protein>
<dbReference type="Gene3D" id="3.40.630.30">
    <property type="match status" value="1"/>
</dbReference>